<organism evidence="1 2">
    <name type="scientific">Paramecium pentaurelia</name>
    <dbReference type="NCBI Taxonomy" id="43138"/>
    <lineage>
        <taxon>Eukaryota</taxon>
        <taxon>Sar</taxon>
        <taxon>Alveolata</taxon>
        <taxon>Ciliophora</taxon>
        <taxon>Intramacronucleata</taxon>
        <taxon>Oligohymenophorea</taxon>
        <taxon>Peniculida</taxon>
        <taxon>Parameciidae</taxon>
        <taxon>Paramecium</taxon>
    </lineage>
</organism>
<dbReference type="EMBL" id="CAJJDO010000060">
    <property type="protein sequence ID" value="CAD8173687.1"/>
    <property type="molecule type" value="Genomic_DNA"/>
</dbReference>
<sequence>MLLILLIWVIKNQKINKVHLSFVLSKSKRVINFLPNEIDMKEILRSYGIQSKIPYEISEQLTLNKSIKHNQINENEESNTKLIFDRPNINIHRQQKLTKNFRTNIYIFFRLNNLKH</sequence>
<keyword evidence="2" id="KW-1185">Reference proteome</keyword>
<name>A0A8S1VA05_9CILI</name>
<evidence type="ECO:0000313" key="1">
    <source>
        <dbReference type="EMBL" id="CAD8173687.1"/>
    </source>
</evidence>
<accession>A0A8S1VA05</accession>
<reference evidence="1" key="1">
    <citation type="submission" date="2021-01" db="EMBL/GenBank/DDBJ databases">
        <authorList>
            <consortium name="Genoscope - CEA"/>
            <person name="William W."/>
        </authorList>
    </citation>
    <scope>NUCLEOTIDE SEQUENCE</scope>
</reference>
<evidence type="ECO:0000313" key="2">
    <source>
        <dbReference type="Proteomes" id="UP000689195"/>
    </source>
</evidence>
<gene>
    <name evidence="1" type="ORF">PPENT_87.1.T0600006</name>
</gene>
<dbReference type="Proteomes" id="UP000689195">
    <property type="component" value="Unassembled WGS sequence"/>
</dbReference>
<protein>
    <submittedName>
        <fullName evidence="1">Uncharacterized protein</fullName>
    </submittedName>
</protein>
<comment type="caution">
    <text evidence="1">The sequence shown here is derived from an EMBL/GenBank/DDBJ whole genome shotgun (WGS) entry which is preliminary data.</text>
</comment>
<dbReference type="AlphaFoldDB" id="A0A8S1VA05"/>
<proteinExistence type="predicted"/>